<dbReference type="AlphaFoldDB" id="A0A0E9RNA3"/>
<feature type="region of interest" description="Disordered" evidence="1">
    <location>
        <begin position="1"/>
        <end position="29"/>
    </location>
</feature>
<accession>A0A0E9RNA3</accession>
<sequence>MFRLQQIQQRESETARHPTERENESEGQREISWCTGRGISSVMTQKKKYCLI</sequence>
<evidence type="ECO:0000313" key="2">
    <source>
        <dbReference type="EMBL" id="JAH30282.1"/>
    </source>
</evidence>
<organism evidence="2">
    <name type="scientific">Anguilla anguilla</name>
    <name type="common">European freshwater eel</name>
    <name type="synonym">Muraena anguilla</name>
    <dbReference type="NCBI Taxonomy" id="7936"/>
    <lineage>
        <taxon>Eukaryota</taxon>
        <taxon>Metazoa</taxon>
        <taxon>Chordata</taxon>
        <taxon>Craniata</taxon>
        <taxon>Vertebrata</taxon>
        <taxon>Euteleostomi</taxon>
        <taxon>Actinopterygii</taxon>
        <taxon>Neopterygii</taxon>
        <taxon>Teleostei</taxon>
        <taxon>Anguilliformes</taxon>
        <taxon>Anguillidae</taxon>
        <taxon>Anguilla</taxon>
    </lineage>
</organism>
<evidence type="ECO:0000256" key="1">
    <source>
        <dbReference type="SAM" id="MobiDB-lite"/>
    </source>
</evidence>
<reference evidence="2" key="1">
    <citation type="submission" date="2014-11" db="EMBL/GenBank/DDBJ databases">
        <authorList>
            <person name="Amaro Gonzalez C."/>
        </authorList>
    </citation>
    <scope>NUCLEOTIDE SEQUENCE</scope>
</reference>
<proteinExistence type="predicted"/>
<name>A0A0E9RNA3_ANGAN</name>
<feature type="compositionally biased region" description="Basic and acidic residues" evidence="1">
    <location>
        <begin position="10"/>
        <end position="29"/>
    </location>
</feature>
<dbReference type="EMBL" id="GBXM01078295">
    <property type="protein sequence ID" value="JAH30282.1"/>
    <property type="molecule type" value="Transcribed_RNA"/>
</dbReference>
<protein>
    <submittedName>
        <fullName evidence="2">Uncharacterized protein</fullName>
    </submittedName>
</protein>
<reference evidence="2" key="2">
    <citation type="journal article" date="2015" name="Fish Shellfish Immunol.">
        <title>Early steps in the European eel (Anguilla anguilla)-Vibrio vulnificus interaction in the gills: Role of the RtxA13 toxin.</title>
        <authorList>
            <person name="Callol A."/>
            <person name="Pajuelo D."/>
            <person name="Ebbesson L."/>
            <person name="Teles M."/>
            <person name="MacKenzie S."/>
            <person name="Amaro C."/>
        </authorList>
    </citation>
    <scope>NUCLEOTIDE SEQUENCE</scope>
</reference>